<dbReference type="InterPro" id="IPR036770">
    <property type="entry name" value="Ankyrin_rpt-contain_sf"/>
</dbReference>
<dbReference type="SUPFAM" id="SSF48403">
    <property type="entry name" value="Ankyrin repeat"/>
    <property type="match status" value="1"/>
</dbReference>
<dbReference type="InterPro" id="IPR021885">
    <property type="entry name" value="DUF3496"/>
</dbReference>
<dbReference type="InterPro" id="IPR050657">
    <property type="entry name" value="Ankyrin_repeat_domain"/>
</dbReference>
<reference evidence="8" key="1">
    <citation type="submission" date="2025-08" db="UniProtKB">
        <authorList>
            <consortium name="RefSeq"/>
        </authorList>
    </citation>
    <scope>IDENTIFICATION</scope>
    <source>
        <tissue evidence="8">Blood</tissue>
    </source>
</reference>
<dbReference type="PRINTS" id="PR01415">
    <property type="entry name" value="ANKYRIN"/>
</dbReference>
<dbReference type="Gene3D" id="1.25.40.20">
    <property type="entry name" value="Ankyrin repeat-containing domain"/>
    <property type="match status" value="2"/>
</dbReference>
<dbReference type="Proteomes" id="UP001652583">
    <property type="component" value="Chromosome B4"/>
</dbReference>
<feature type="coiled-coil region" evidence="3">
    <location>
        <begin position="1188"/>
        <end position="1229"/>
    </location>
</feature>
<accession>A0ABM3QBU9</accession>
<evidence type="ECO:0000259" key="6">
    <source>
        <dbReference type="Pfam" id="PF14915"/>
    </source>
</evidence>
<feature type="region of interest" description="Disordered" evidence="4">
    <location>
        <begin position="659"/>
        <end position="706"/>
    </location>
</feature>
<feature type="domain" description="DUF3496" evidence="5">
    <location>
        <begin position="1564"/>
        <end position="1671"/>
    </location>
</feature>
<keyword evidence="2" id="KW-0040">ANK repeat</keyword>
<feature type="coiled-coil region" evidence="3">
    <location>
        <begin position="1125"/>
        <end position="1159"/>
    </location>
</feature>
<feature type="compositionally biased region" description="Basic residues" evidence="4">
    <location>
        <begin position="740"/>
        <end position="749"/>
    </location>
</feature>
<dbReference type="GeneID" id="106973556"/>
<feature type="repeat" description="ANK" evidence="2">
    <location>
        <begin position="107"/>
        <end position="139"/>
    </location>
</feature>
<feature type="coiled-coil region" evidence="3">
    <location>
        <begin position="1266"/>
        <end position="1391"/>
    </location>
</feature>
<evidence type="ECO:0000256" key="4">
    <source>
        <dbReference type="SAM" id="MobiDB-lite"/>
    </source>
</evidence>
<evidence type="ECO:0000313" key="7">
    <source>
        <dbReference type="Proteomes" id="UP001652583"/>
    </source>
</evidence>
<dbReference type="Pfam" id="PF12001">
    <property type="entry name" value="DUF3496"/>
    <property type="match status" value="1"/>
</dbReference>
<proteinExistence type="predicted"/>
<keyword evidence="1 3" id="KW-0175">Coiled coil</keyword>
<sequence>MKRIFGFGSKKGVSPLGSASVGQKNNRIDNFLMGYHVRDRDLGKIHKAACVGNVAKVQQILFLGKNGVDDRDKMNRTALHLACANGHPEVVTLLIERKCHLNLCDNENRTALMKAVQCQEEKCVNILLENGADPNIRDVSGNTALHYAAFGDNISIIEKLLLYNANTEAINKDNFTPLLVAVNENKQQIVEFLIEKAANIHAVDKLKSNYEIICRHKEEIMLKNSLQNSNPVEDKNSEEDSLTRLSDKPGIDDSWPTSDSEDLDFGTKNVPKPSVAKLLHSSGQFMKNMRAKRGSVKAEGGTLSEDNNPDSENEDVGETLSKPPTRDYGDSLPIFPSAKSLLKPSLKTLALLGLPKEGTAKSAVEAKEDGIGIIENVPPEQTVNDSLTSGGVHKNYRSDMMSALGLGEEEDVESPSDPESMSESPNKYVPHLSGAVDQKGQSILNGQVEDVFYIPSCMSGSRNFKMDKLEDTRNVGIPVTHMDPPDKYPHLKPTVEVEDSFSDKTVGMKDIQTSGSDFSDWESTSLTFGNETCQTSKNLKVDDKCPFVSQPMIKNQSASTDSGPITLVDKEKINIGTVLLLGNCTLHDLSESQLPENRESKEADLDLELTSVEERERLDGSENNHPQYQVPLKVEEKHRSSDMEVSENIHDVAAAGLIQQRKNGKTDNHQFPVTENKDSDSSEPGLHMKKLKKGEDEEGTSEESVITPVLKKADSLTGGLLQMNEGSSLSEKDQHESRPAKKISKKKNKVKKQVTSMDDLVDLIQSSETASEDCELPYSKNFMLLIEKLGMDCKDTVGFLKIQDIVLSYERLMKLNKSHCKLLTGKIKKMEKTVSALQNELREAKDMKSRLEHQKVEWEHEFCSLRFTLKQEEEKRRNADMLYEKIRERLRRKEDQYNKEVETKQQFELALRTLNMELKAAKNHLNQVVEKRSDTQWQLSPQNAREFQDGILSNHLCKQKEIKTAHKKTNSKLSDSHEKQQDLLHKNHMLQDEIAMLRLEIDTIKNQNQGKETKYCEDIEIVKEENDNLQKTIKQNEETLSKTIFQYSGQLNVLTAEITMLNSKLENEKQNKESLEAEVESYRARLATAVHDHDQSQTSRRDLELAFQRARDEWFHLQDKMNFDVSNLQDNNEVLSQQLSQVESKLNALEIELHHTKDALREKTLVLECVQRDLSQTQCQKTEIEHMYQNEQSKVNKYIAKQESLEERLSQLQSENMLLRQQLDDAHNKADSKEKLVINIQDQFQNIIKKLEAKSEEQGLMLGERNKELIDECKHLKERMYHYENEKAKIEVVMRQLQQELADTLKKQSMSEASLEVTSRYRLSLEDETRDLKKKLGQVRSQLQEAQDRHAEAVRYAEKTKDHMQKLEVKNTRQEETIKQQAAQIQDLQSNLLRTSLLQEAQDRHAEAVRHAEKTLEVKNTRQEETIKQQAAQIQDLQSNLLRTSLADDLTTKLETTSSKCLYLDAKNQVLQQELLSMKALGKKCEKLESNSKKLQQEVVKLKSFMEMNMVERSQVEQYKREIEERARLEIVEKLKEVNLFLQAQAAAQENLDQLRENAHASMRSQMELRIKDLESQVSTMKTSQEDSTKTELETYRQLYLEELKARKSLRNKLNRTNERLSEINTKLLVERQQHQTLLGTLTLRSGLEPPYCGHFENNLVLNRNLTPRGNLVIPTSNPRPSYDYRETSLWKMQWELEKSITRALEEAATEFESGSCRTPLVSTDDSILNQDLVWKASQEYVQILNKNYMI</sequence>
<protein>
    <submittedName>
        <fullName evidence="8">Ankyrin repeat domain-containing protein 26 isoform X15</fullName>
    </submittedName>
</protein>
<dbReference type="Pfam" id="PF12796">
    <property type="entry name" value="Ank_2"/>
    <property type="match status" value="1"/>
</dbReference>
<feature type="domain" description="CCDC144C-like coiled-coil" evidence="6">
    <location>
        <begin position="867"/>
        <end position="1342"/>
    </location>
</feature>
<dbReference type="InterPro" id="IPR002110">
    <property type="entry name" value="Ankyrin_rpt"/>
</dbReference>
<keyword evidence="7" id="KW-1185">Reference proteome</keyword>
<feature type="coiled-coil region" evidence="3">
    <location>
        <begin position="1532"/>
        <end position="1627"/>
    </location>
</feature>
<feature type="compositionally biased region" description="Basic and acidic residues" evidence="4">
    <location>
        <begin position="241"/>
        <end position="251"/>
    </location>
</feature>
<feature type="repeat" description="ANK" evidence="2">
    <location>
        <begin position="140"/>
        <end position="172"/>
    </location>
</feature>
<feature type="region of interest" description="Disordered" evidence="4">
    <location>
        <begin position="407"/>
        <end position="426"/>
    </location>
</feature>
<dbReference type="InterPro" id="IPR039497">
    <property type="entry name" value="CC144C-like_CC_dom"/>
</dbReference>
<dbReference type="Pfam" id="PF00023">
    <property type="entry name" value="Ank"/>
    <property type="match status" value="2"/>
</dbReference>
<dbReference type="RefSeq" id="XP_053081412.1">
    <property type="nucleotide sequence ID" value="XM_053225437.1"/>
</dbReference>
<dbReference type="PANTHER" id="PTHR24147:SF60">
    <property type="entry name" value="ANKYRIN REPEAT DOMAIN-CONTAINING PROTEIN 26-RELATED"/>
    <property type="match status" value="1"/>
</dbReference>
<feature type="region of interest" description="Disordered" evidence="4">
    <location>
        <begin position="225"/>
        <end position="271"/>
    </location>
</feature>
<evidence type="ECO:0000259" key="5">
    <source>
        <dbReference type="Pfam" id="PF12001"/>
    </source>
</evidence>
<evidence type="ECO:0000313" key="8">
    <source>
        <dbReference type="RefSeq" id="XP_053081412.1"/>
    </source>
</evidence>
<evidence type="ECO:0000256" key="2">
    <source>
        <dbReference type="PROSITE-ProRule" id="PRU00023"/>
    </source>
</evidence>
<dbReference type="PANTHER" id="PTHR24147">
    <property type="entry name" value="ANKYRIN REPEAT DOMAIN 36-RELATED"/>
    <property type="match status" value="1"/>
</dbReference>
<feature type="compositionally biased region" description="Acidic residues" evidence="4">
    <location>
        <begin position="307"/>
        <end position="317"/>
    </location>
</feature>
<feature type="coiled-coil region" evidence="3">
    <location>
        <begin position="987"/>
        <end position="1092"/>
    </location>
</feature>
<dbReference type="SMART" id="SM00248">
    <property type="entry name" value="ANK"/>
    <property type="match status" value="4"/>
</dbReference>
<dbReference type="PROSITE" id="PS50088">
    <property type="entry name" value="ANK_REPEAT"/>
    <property type="match status" value="4"/>
</dbReference>
<feature type="compositionally biased region" description="Acidic residues" evidence="4">
    <location>
        <begin position="407"/>
        <end position="416"/>
    </location>
</feature>
<feature type="region of interest" description="Disordered" evidence="4">
    <location>
        <begin position="723"/>
        <end position="749"/>
    </location>
</feature>
<feature type="region of interest" description="Disordered" evidence="4">
    <location>
        <begin position="290"/>
        <end position="332"/>
    </location>
</feature>
<feature type="coiled-coil region" evidence="3">
    <location>
        <begin position="820"/>
        <end position="931"/>
    </location>
</feature>
<evidence type="ECO:0000256" key="1">
    <source>
        <dbReference type="ARBA" id="ARBA00023054"/>
    </source>
</evidence>
<gene>
    <name evidence="8" type="primary">ANKRD26</name>
</gene>
<feature type="repeat" description="ANK" evidence="2">
    <location>
        <begin position="74"/>
        <end position="106"/>
    </location>
</feature>
<dbReference type="PROSITE" id="PS50297">
    <property type="entry name" value="ANK_REP_REGION"/>
    <property type="match status" value="4"/>
</dbReference>
<dbReference type="Pfam" id="PF14915">
    <property type="entry name" value="CCDC144C"/>
    <property type="match status" value="1"/>
</dbReference>
<feature type="compositionally biased region" description="Basic and acidic residues" evidence="4">
    <location>
        <begin position="633"/>
        <end position="645"/>
    </location>
</feature>
<name>A0ABM3QBU9_ACIJB</name>
<organism evidence="7 8">
    <name type="scientific">Acinonyx jubatus</name>
    <name type="common">Cheetah</name>
    <dbReference type="NCBI Taxonomy" id="32536"/>
    <lineage>
        <taxon>Eukaryota</taxon>
        <taxon>Metazoa</taxon>
        <taxon>Chordata</taxon>
        <taxon>Craniata</taxon>
        <taxon>Vertebrata</taxon>
        <taxon>Euteleostomi</taxon>
        <taxon>Mammalia</taxon>
        <taxon>Eutheria</taxon>
        <taxon>Laurasiatheria</taxon>
        <taxon>Carnivora</taxon>
        <taxon>Feliformia</taxon>
        <taxon>Felidae</taxon>
        <taxon>Felinae</taxon>
        <taxon>Acinonyx</taxon>
    </lineage>
</organism>
<evidence type="ECO:0000256" key="3">
    <source>
        <dbReference type="SAM" id="Coils"/>
    </source>
</evidence>
<feature type="compositionally biased region" description="Basic and acidic residues" evidence="4">
    <location>
        <begin position="730"/>
        <end position="739"/>
    </location>
</feature>
<feature type="coiled-coil region" evidence="3">
    <location>
        <begin position="1471"/>
        <end position="1505"/>
    </location>
</feature>
<feature type="region of interest" description="Disordered" evidence="4">
    <location>
        <begin position="614"/>
        <end position="645"/>
    </location>
</feature>
<feature type="repeat" description="ANK" evidence="2">
    <location>
        <begin position="173"/>
        <end position="205"/>
    </location>
</feature>